<gene>
    <name evidence="3" type="primary">LOC113852694</name>
</gene>
<protein>
    <submittedName>
        <fullName evidence="3">Uncharacterized protein LOC113852694</fullName>
    </submittedName>
</protein>
<dbReference type="GeneID" id="113852694"/>
<evidence type="ECO:0000313" key="2">
    <source>
        <dbReference type="Proteomes" id="UP000694853"/>
    </source>
</evidence>
<evidence type="ECO:0000313" key="3">
    <source>
        <dbReference type="RefSeq" id="XP_027338839.1"/>
    </source>
</evidence>
<dbReference type="GO" id="GO:0008652">
    <property type="term" value="P:amino acid biosynthetic process"/>
    <property type="evidence" value="ECO:0007669"/>
    <property type="project" value="InterPro"/>
</dbReference>
<dbReference type="KEGG" id="aprc:113852694"/>
<sequence length="253" mass="28482">MEGSKSMVLKFGGSSLQVNATTKKGKDNMSKCFTYTRGWRFLSLNITLLGNADRINNVLLEISENNGKGSSANLGLRVVRNDRYGVLCKMSSEFLGSYDSYKDNYCVPPYQNTELFHYMCHETGSAGFFSLEKKVNKEVVESVKAIHAFVVGDETLNVKTKITYDKRVGLIVEVEDPVKLTTDYMFHVFSKAVGKMESEMDASTLPGNGKRLPRTNGIDNEFDYDDDDDRISRTLVANSYPCKPNVQYEFKDN</sequence>
<reference evidence="2" key="1">
    <citation type="journal article" date="2019" name="Toxins">
        <title>Detection of Abrin-Like and Prepropulchellin-Like Toxin Genes and Transcripts Using Whole Genome Sequencing and Full-Length Transcript Sequencing of Abrus precatorius.</title>
        <authorList>
            <person name="Hovde B.T."/>
            <person name="Daligault H.E."/>
            <person name="Hanschen E.R."/>
            <person name="Kunde Y.A."/>
            <person name="Johnson M.B."/>
            <person name="Starkenburg S.R."/>
            <person name="Johnson S.L."/>
        </authorList>
    </citation>
    <scope>NUCLEOTIDE SEQUENCE [LARGE SCALE GENOMIC DNA]</scope>
</reference>
<organism evidence="2 3">
    <name type="scientific">Abrus precatorius</name>
    <name type="common">Indian licorice</name>
    <name type="synonym">Glycine abrus</name>
    <dbReference type="NCBI Taxonomy" id="3816"/>
    <lineage>
        <taxon>Eukaryota</taxon>
        <taxon>Viridiplantae</taxon>
        <taxon>Streptophyta</taxon>
        <taxon>Embryophyta</taxon>
        <taxon>Tracheophyta</taxon>
        <taxon>Spermatophyta</taxon>
        <taxon>Magnoliopsida</taxon>
        <taxon>eudicotyledons</taxon>
        <taxon>Gunneridae</taxon>
        <taxon>Pentapetalae</taxon>
        <taxon>rosids</taxon>
        <taxon>fabids</taxon>
        <taxon>Fabales</taxon>
        <taxon>Fabaceae</taxon>
        <taxon>Papilionoideae</taxon>
        <taxon>50 kb inversion clade</taxon>
        <taxon>NPAAA clade</taxon>
        <taxon>indigoferoid/millettioid clade</taxon>
        <taxon>Abreae</taxon>
        <taxon>Abrus</taxon>
    </lineage>
</organism>
<name>A0A8B8K6F8_ABRPR</name>
<dbReference type="RefSeq" id="XP_027338839.1">
    <property type="nucleotide sequence ID" value="XM_027483038.1"/>
</dbReference>
<keyword evidence="2" id="KW-1185">Reference proteome</keyword>
<dbReference type="PROSITE" id="PS00324">
    <property type="entry name" value="ASPARTOKINASE"/>
    <property type="match status" value="1"/>
</dbReference>
<dbReference type="Proteomes" id="UP000694853">
    <property type="component" value="Unplaced"/>
</dbReference>
<dbReference type="GO" id="GO:0004072">
    <property type="term" value="F:aspartate kinase activity"/>
    <property type="evidence" value="ECO:0007669"/>
    <property type="project" value="InterPro"/>
</dbReference>
<dbReference type="AlphaFoldDB" id="A0A8B8K6F8"/>
<dbReference type="InterPro" id="IPR018042">
    <property type="entry name" value="Aspartate_kinase_CS"/>
</dbReference>
<feature type="region of interest" description="Disordered" evidence="1">
    <location>
        <begin position="200"/>
        <end position="219"/>
    </location>
</feature>
<reference evidence="3" key="2">
    <citation type="submission" date="2025-08" db="UniProtKB">
        <authorList>
            <consortium name="RefSeq"/>
        </authorList>
    </citation>
    <scope>IDENTIFICATION</scope>
    <source>
        <tissue evidence="3">Young leaves</tissue>
    </source>
</reference>
<evidence type="ECO:0000256" key="1">
    <source>
        <dbReference type="SAM" id="MobiDB-lite"/>
    </source>
</evidence>
<proteinExistence type="predicted"/>
<accession>A0A8B8K6F8</accession>